<evidence type="ECO:0000313" key="1">
    <source>
        <dbReference type="EMBL" id="MBB3992601.1"/>
    </source>
</evidence>
<evidence type="ECO:0000313" key="2">
    <source>
        <dbReference type="Proteomes" id="UP000530268"/>
    </source>
</evidence>
<accession>A0A7W6E0R2</accession>
<dbReference type="Proteomes" id="UP000530268">
    <property type="component" value="Unassembled WGS sequence"/>
</dbReference>
<protein>
    <submittedName>
        <fullName evidence="1">Uncharacterized protein</fullName>
    </submittedName>
</protein>
<dbReference type="EMBL" id="JACIEI010000001">
    <property type="protein sequence ID" value="MBB3992601.1"/>
    <property type="molecule type" value="Genomic_DNA"/>
</dbReference>
<organism evidence="1 2">
    <name type="scientific">Sulfitobacter undariae</name>
    <dbReference type="NCBI Taxonomy" id="1563671"/>
    <lineage>
        <taxon>Bacteria</taxon>
        <taxon>Pseudomonadati</taxon>
        <taxon>Pseudomonadota</taxon>
        <taxon>Alphaproteobacteria</taxon>
        <taxon>Rhodobacterales</taxon>
        <taxon>Roseobacteraceae</taxon>
        <taxon>Sulfitobacter</taxon>
    </lineage>
</organism>
<gene>
    <name evidence="1" type="ORF">GGR95_000220</name>
</gene>
<keyword evidence="2" id="KW-1185">Reference proteome</keyword>
<reference evidence="1 2" key="1">
    <citation type="submission" date="2020-08" db="EMBL/GenBank/DDBJ databases">
        <title>Genomic Encyclopedia of Type Strains, Phase IV (KMG-IV): sequencing the most valuable type-strain genomes for metagenomic binning, comparative biology and taxonomic classification.</title>
        <authorList>
            <person name="Goeker M."/>
        </authorList>
    </citation>
    <scope>NUCLEOTIDE SEQUENCE [LARGE SCALE GENOMIC DNA]</scope>
    <source>
        <strain evidence="1 2">DSM 102234</strain>
    </source>
</reference>
<proteinExistence type="predicted"/>
<sequence>MFRLVKLVITLSIGAAIGFYFNNMLMRAECSAGEGQWTGTICVNSELLQ</sequence>
<dbReference type="AlphaFoldDB" id="A0A7W6E0R2"/>
<name>A0A7W6E0R2_9RHOB</name>
<comment type="caution">
    <text evidence="1">The sequence shown here is derived from an EMBL/GenBank/DDBJ whole genome shotgun (WGS) entry which is preliminary data.</text>
</comment>